<dbReference type="PANTHER" id="PTHR34095:SF1">
    <property type="entry name" value="LARGE RIBOSOMAL SUBUNIT PROTEIN ML55"/>
    <property type="match status" value="1"/>
</dbReference>
<dbReference type="OrthoDB" id="9986315at2759"/>
<dbReference type="GO" id="GO:0005762">
    <property type="term" value="C:mitochondrial large ribosomal subunit"/>
    <property type="evidence" value="ECO:0007669"/>
    <property type="project" value="InterPro"/>
</dbReference>
<comment type="caution">
    <text evidence="1">The sequence shown here is derived from an EMBL/GenBank/DDBJ whole genome shotgun (WGS) entry which is preliminary data.</text>
</comment>
<dbReference type="AlphaFoldDB" id="A0A7I8V509"/>
<dbReference type="Pfam" id="PF09776">
    <property type="entry name" value="Mitoc_L55"/>
    <property type="match status" value="1"/>
</dbReference>
<protein>
    <submittedName>
        <fullName evidence="1">Uncharacterized protein</fullName>
    </submittedName>
</protein>
<dbReference type="PANTHER" id="PTHR34095">
    <property type="entry name" value="39S RIBOSOMAL PROTEIN L55, MITOCHONDRIAL"/>
    <property type="match status" value="1"/>
</dbReference>
<proteinExistence type="predicted"/>
<gene>
    <name evidence="1" type="ORF">DGYR_LOCUS558</name>
</gene>
<evidence type="ECO:0000313" key="1">
    <source>
        <dbReference type="EMBL" id="CAD5111236.1"/>
    </source>
</evidence>
<dbReference type="Proteomes" id="UP000549394">
    <property type="component" value="Unassembled WGS sequence"/>
</dbReference>
<name>A0A7I8V509_9ANNE</name>
<dbReference type="InterPro" id="IPR018615">
    <property type="entry name" value="Ribosomal_mL55"/>
</dbReference>
<reference evidence="1 2" key="1">
    <citation type="submission" date="2020-08" db="EMBL/GenBank/DDBJ databases">
        <authorList>
            <person name="Hejnol A."/>
        </authorList>
    </citation>
    <scope>NUCLEOTIDE SEQUENCE [LARGE SCALE GENOMIC DNA]</scope>
</reference>
<organism evidence="1 2">
    <name type="scientific">Dimorphilus gyrociliatus</name>
    <dbReference type="NCBI Taxonomy" id="2664684"/>
    <lineage>
        <taxon>Eukaryota</taxon>
        <taxon>Metazoa</taxon>
        <taxon>Spiralia</taxon>
        <taxon>Lophotrochozoa</taxon>
        <taxon>Annelida</taxon>
        <taxon>Polychaeta</taxon>
        <taxon>Polychaeta incertae sedis</taxon>
        <taxon>Dinophilidae</taxon>
        <taxon>Dimorphilus</taxon>
    </lineage>
</organism>
<dbReference type="GO" id="GO:0006412">
    <property type="term" value="P:translation"/>
    <property type="evidence" value="ECO:0007669"/>
    <property type="project" value="TreeGrafter"/>
</dbReference>
<dbReference type="EMBL" id="CAJFCJ010000001">
    <property type="protein sequence ID" value="CAD5111236.1"/>
    <property type="molecule type" value="Genomic_DNA"/>
</dbReference>
<keyword evidence="2" id="KW-1185">Reference proteome</keyword>
<accession>A0A7I8V509</accession>
<dbReference type="GO" id="GO:0003735">
    <property type="term" value="F:structural constituent of ribosome"/>
    <property type="evidence" value="ECO:0007669"/>
    <property type="project" value="InterPro"/>
</dbReference>
<evidence type="ECO:0000313" key="2">
    <source>
        <dbReference type="Proteomes" id="UP000549394"/>
    </source>
</evidence>
<dbReference type="Gene3D" id="6.20.130.20">
    <property type="entry name" value="Mitochondrial ribosomal protein L55"/>
    <property type="match status" value="1"/>
</dbReference>
<dbReference type="InterPro" id="IPR044884">
    <property type="entry name" value="Ribosomal_mL55_sf"/>
</dbReference>
<sequence>MALHMALKNSVKTSNFFLKLHSSNVKILQSASICICSHLENSHRTDIVRTNRSVYPRTYPVTLVQSDGSTTTIRYAEPRKIIKLPLDLEKVSATVKEERLRLRRPKQKLIIQEDVDVDFNVEDYEDLWKK</sequence>